<dbReference type="GO" id="GO:0004497">
    <property type="term" value="F:monooxygenase activity"/>
    <property type="evidence" value="ECO:0007669"/>
    <property type="project" value="UniProtKB-KW"/>
</dbReference>
<protein>
    <recommendedName>
        <fullName evidence="14">Cytochrome P450</fullName>
    </recommendedName>
</protein>
<dbReference type="PROSITE" id="PS00086">
    <property type="entry name" value="CYTOCHROME_P450"/>
    <property type="match status" value="1"/>
</dbReference>
<dbReference type="GO" id="GO:0016705">
    <property type="term" value="F:oxidoreductase activity, acting on paired donors, with incorporation or reduction of molecular oxygen"/>
    <property type="evidence" value="ECO:0007669"/>
    <property type="project" value="InterPro"/>
</dbReference>
<evidence type="ECO:0000256" key="5">
    <source>
        <dbReference type="ARBA" id="ARBA00022723"/>
    </source>
</evidence>
<dbReference type="Proteomes" id="UP000886523">
    <property type="component" value="Unassembled WGS sequence"/>
</dbReference>
<evidence type="ECO:0000256" key="2">
    <source>
        <dbReference type="ARBA" id="ARBA00005179"/>
    </source>
</evidence>
<evidence type="ECO:0000256" key="10">
    <source>
        <dbReference type="RuleBase" id="RU000461"/>
    </source>
</evidence>
<sequence>MGLLLRGYAILLVLGAIAFTVLRSLMKARRYPPGPPGIPILGNLHKLENDFRHKYIEDISKTHGDVIFFYNPTISVLVLTSYRSMQDLLVNRGSIYSDRPGSSIFDMMGTRNLGTEAFGPSWKLQRKLFHQHMNKGALPQYFPTVEQESRRCLRRLHRNPDNWMDELRLDTTRVILGVTYDIWDVDSAEDKRVTAANNFVKHILSTLAPVRHVPSWMPWLGDEIRLISSWGKEDRSAIVRLFNHVKIQKNSGTARRSFVLSLLEGGATDERTMAWLASSMYVGGADTIFVVLHAFVLAMVLYPEAQRKAQHEIERVVGNDRLPSIQDRVRLPYVENLIKEVIRWWSLAPLGVPHRLMEDDEYRGYFIPKDTIVLPGVWCVARDQDMYPDPETFRPERFDEVSPNGQLPLDPHKFSFSMGRRMCPGQDFADMVLFSTISVFLATTTLSKSLDAQENEITPSTIPASPTEQYPPSFKCRVEVRPAATFLVDDNQIE</sequence>
<evidence type="ECO:0000256" key="4">
    <source>
        <dbReference type="ARBA" id="ARBA00022617"/>
    </source>
</evidence>
<dbReference type="PANTHER" id="PTHR46300">
    <property type="entry name" value="P450, PUTATIVE (EUROFUNG)-RELATED-RELATED"/>
    <property type="match status" value="1"/>
</dbReference>
<keyword evidence="5 9" id="KW-0479">Metal-binding</keyword>
<keyword evidence="11" id="KW-1133">Transmembrane helix</keyword>
<dbReference type="GO" id="GO:0005506">
    <property type="term" value="F:iron ion binding"/>
    <property type="evidence" value="ECO:0007669"/>
    <property type="project" value="InterPro"/>
</dbReference>
<keyword evidence="7 9" id="KW-0408">Iron</keyword>
<dbReference type="InterPro" id="IPR050364">
    <property type="entry name" value="Cytochrome_P450_fung"/>
</dbReference>
<evidence type="ECO:0000256" key="1">
    <source>
        <dbReference type="ARBA" id="ARBA00001971"/>
    </source>
</evidence>
<dbReference type="EMBL" id="MU129049">
    <property type="protein sequence ID" value="KAF9508858.1"/>
    <property type="molecule type" value="Genomic_DNA"/>
</dbReference>
<evidence type="ECO:0000256" key="3">
    <source>
        <dbReference type="ARBA" id="ARBA00010617"/>
    </source>
</evidence>
<keyword evidence="6 10" id="KW-0560">Oxidoreductase</keyword>
<dbReference type="PANTHER" id="PTHR46300:SF5">
    <property type="entry name" value="CYTOCHROME P450"/>
    <property type="match status" value="1"/>
</dbReference>
<evidence type="ECO:0000256" key="6">
    <source>
        <dbReference type="ARBA" id="ARBA00023002"/>
    </source>
</evidence>
<dbReference type="InterPro" id="IPR001128">
    <property type="entry name" value="Cyt_P450"/>
</dbReference>
<dbReference type="InterPro" id="IPR036396">
    <property type="entry name" value="Cyt_P450_sf"/>
</dbReference>
<dbReference type="AlphaFoldDB" id="A0A9P6AN49"/>
<comment type="caution">
    <text evidence="12">The sequence shown here is derived from an EMBL/GenBank/DDBJ whole genome shotgun (WGS) entry which is preliminary data.</text>
</comment>
<evidence type="ECO:0000256" key="9">
    <source>
        <dbReference type="PIRSR" id="PIRSR602401-1"/>
    </source>
</evidence>
<keyword evidence="4 9" id="KW-0349">Heme</keyword>
<keyword evidence="11" id="KW-0472">Membrane</keyword>
<evidence type="ECO:0000313" key="13">
    <source>
        <dbReference type="Proteomes" id="UP000886523"/>
    </source>
</evidence>
<comment type="similarity">
    <text evidence="3 10">Belongs to the cytochrome P450 family.</text>
</comment>
<dbReference type="OrthoDB" id="2789670at2759"/>
<dbReference type="InterPro" id="IPR017972">
    <property type="entry name" value="Cyt_P450_CS"/>
</dbReference>
<keyword evidence="8 10" id="KW-0503">Monooxygenase</keyword>
<dbReference type="GO" id="GO:0020037">
    <property type="term" value="F:heme binding"/>
    <property type="evidence" value="ECO:0007669"/>
    <property type="project" value="InterPro"/>
</dbReference>
<accession>A0A9P6AN49</accession>
<dbReference type="Pfam" id="PF00067">
    <property type="entry name" value="p450"/>
    <property type="match status" value="1"/>
</dbReference>
<evidence type="ECO:0000256" key="7">
    <source>
        <dbReference type="ARBA" id="ARBA00023004"/>
    </source>
</evidence>
<dbReference type="InterPro" id="IPR002401">
    <property type="entry name" value="Cyt_P450_E_grp-I"/>
</dbReference>
<proteinExistence type="inferred from homology"/>
<keyword evidence="11" id="KW-0812">Transmembrane</keyword>
<dbReference type="CDD" id="cd11065">
    <property type="entry name" value="CYP64-like"/>
    <property type="match status" value="1"/>
</dbReference>
<reference evidence="12" key="1">
    <citation type="journal article" date="2020" name="Nat. Commun.">
        <title>Large-scale genome sequencing of mycorrhizal fungi provides insights into the early evolution of symbiotic traits.</title>
        <authorList>
            <person name="Miyauchi S."/>
            <person name="Kiss E."/>
            <person name="Kuo A."/>
            <person name="Drula E."/>
            <person name="Kohler A."/>
            <person name="Sanchez-Garcia M."/>
            <person name="Morin E."/>
            <person name="Andreopoulos B."/>
            <person name="Barry K.W."/>
            <person name="Bonito G."/>
            <person name="Buee M."/>
            <person name="Carver A."/>
            <person name="Chen C."/>
            <person name="Cichocki N."/>
            <person name="Clum A."/>
            <person name="Culley D."/>
            <person name="Crous P.W."/>
            <person name="Fauchery L."/>
            <person name="Girlanda M."/>
            <person name="Hayes R.D."/>
            <person name="Keri Z."/>
            <person name="LaButti K."/>
            <person name="Lipzen A."/>
            <person name="Lombard V."/>
            <person name="Magnuson J."/>
            <person name="Maillard F."/>
            <person name="Murat C."/>
            <person name="Nolan M."/>
            <person name="Ohm R.A."/>
            <person name="Pangilinan J."/>
            <person name="Pereira M.F."/>
            <person name="Perotto S."/>
            <person name="Peter M."/>
            <person name="Pfister S."/>
            <person name="Riley R."/>
            <person name="Sitrit Y."/>
            <person name="Stielow J.B."/>
            <person name="Szollosi G."/>
            <person name="Zifcakova L."/>
            <person name="Stursova M."/>
            <person name="Spatafora J.W."/>
            <person name="Tedersoo L."/>
            <person name="Vaario L.M."/>
            <person name="Yamada A."/>
            <person name="Yan M."/>
            <person name="Wang P."/>
            <person name="Xu J."/>
            <person name="Bruns T."/>
            <person name="Baldrian P."/>
            <person name="Vilgalys R."/>
            <person name="Dunand C."/>
            <person name="Henrissat B."/>
            <person name="Grigoriev I.V."/>
            <person name="Hibbett D."/>
            <person name="Nagy L.G."/>
            <person name="Martin F.M."/>
        </authorList>
    </citation>
    <scope>NUCLEOTIDE SEQUENCE</scope>
    <source>
        <strain evidence="12">UP504</strain>
    </source>
</reference>
<comment type="cofactor">
    <cofactor evidence="1 9">
        <name>heme</name>
        <dbReference type="ChEBI" id="CHEBI:30413"/>
    </cofactor>
</comment>
<comment type="pathway">
    <text evidence="2">Secondary metabolite biosynthesis.</text>
</comment>
<dbReference type="Gene3D" id="1.10.630.10">
    <property type="entry name" value="Cytochrome P450"/>
    <property type="match status" value="1"/>
</dbReference>
<feature type="transmembrane region" description="Helical" evidence="11">
    <location>
        <begin position="6"/>
        <end position="25"/>
    </location>
</feature>
<evidence type="ECO:0000256" key="8">
    <source>
        <dbReference type="ARBA" id="ARBA00023033"/>
    </source>
</evidence>
<feature type="transmembrane region" description="Helical" evidence="11">
    <location>
        <begin position="281"/>
        <end position="302"/>
    </location>
</feature>
<evidence type="ECO:0000313" key="12">
    <source>
        <dbReference type="EMBL" id="KAF9508858.1"/>
    </source>
</evidence>
<keyword evidence="13" id="KW-1185">Reference proteome</keyword>
<dbReference type="SUPFAM" id="SSF48264">
    <property type="entry name" value="Cytochrome P450"/>
    <property type="match status" value="1"/>
</dbReference>
<evidence type="ECO:0008006" key="14">
    <source>
        <dbReference type="Google" id="ProtNLM"/>
    </source>
</evidence>
<organism evidence="12 13">
    <name type="scientific">Hydnum rufescens UP504</name>
    <dbReference type="NCBI Taxonomy" id="1448309"/>
    <lineage>
        <taxon>Eukaryota</taxon>
        <taxon>Fungi</taxon>
        <taxon>Dikarya</taxon>
        <taxon>Basidiomycota</taxon>
        <taxon>Agaricomycotina</taxon>
        <taxon>Agaricomycetes</taxon>
        <taxon>Cantharellales</taxon>
        <taxon>Hydnaceae</taxon>
        <taxon>Hydnum</taxon>
    </lineage>
</organism>
<dbReference type="PRINTS" id="PR00463">
    <property type="entry name" value="EP450I"/>
</dbReference>
<name>A0A9P6AN49_9AGAM</name>
<feature type="binding site" description="axial binding residue" evidence="9">
    <location>
        <position position="423"/>
    </location>
    <ligand>
        <name>heme</name>
        <dbReference type="ChEBI" id="CHEBI:30413"/>
    </ligand>
    <ligandPart>
        <name>Fe</name>
        <dbReference type="ChEBI" id="CHEBI:18248"/>
    </ligandPart>
</feature>
<evidence type="ECO:0000256" key="11">
    <source>
        <dbReference type="SAM" id="Phobius"/>
    </source>
</evidence>
<gene>
    <name evidence="12" type="ORF">BS47DRAFT_1384624</name>
</gene>